<dbReference type="Gene3D" id="1.20.120.10">
    <property type="entry name" value="Cytochrome c/b562"/>
    <property type="match status" value="1"/>
</dbReference>
<feature type="binding site" description="axial binding residue" evidence="6">
    <location>
        <position position="142"/>
    </location>
    <ligand>
        <name>heme c</name>
        <dbReference type="ChEBI" id="CHEBI:61717"/>
    </ligand>
    <ligandPart>
        <name>Fe</name>
        <dbReference type="ChEBI" id="CHEBI:18248"/>
    </ligandPart>
</feature>
<keyword evidence="4" id="KW-0249">Electron transport</keyword>
<keyword evidence="9" id="KW-1185">Reference proteome</keyword>
<dbReference type="GO" id="GO:0009055">
    <property type="term" value="F:electron transfer activity"/>
    <property type="evidence" value="ECO:0007669"/>
    <property type="project" value="InterPro"/>
</dbReference>
<dbReference type="GO" id="GO:0022900">
    <property type="term" value="P:electron transport chain"/>
    <property type="evidence" value="ECO:0007669"/>
    <property type="project" value="InterPro"/>
</dbReference>
<dbReference type="Pfam" id="PF01322">
    <property type="entry name" value="Cytochrom_C_2"/>
    <property type="match status" value="1"/>
</dbReference>
<evidence type="ECO:0000256" key="4">
    <source>
        <dbReference type="ARBA" id="ARBA00022982"/>
    </source>
</evidence>
<dbReference type="InterPro" id="IPR012127">
    <property type="entry name" value="Cyt_c_prime"/>
</dbReference>
<dbReference type="SUPFAM" id="SSF47175">
    <property type="entry name" value="Cytochromes"/>
    <property type="match status" value="1"/>
</dbReference>
<proteinExistence type="predicted"/>
<evidence type="ECO:0000256" key="6">
    <source>
        <dbReference type="PIRSR" id="PIRSR000027-1"/>
    </source>
</evidence>
<reference evidence="8 9" key="1">
    <citation type="submission" date="2016-10" db="EMBL/GenBank/DDBJ databases">
        <authorList>
            <person name="de Groot N.N."/>
        </authorList>
    </citation>
    <scope>NUCLEOTIDE SEQUENCE [LARGE SCALE GENOMIC DNA]</scope>
    <source>
        <strain evidence="8 9">JCM 21544</strain>
    </source>
</reference>
<dbReference type="PIRSF" id="PIRSF000027">
    <property type="entry name" value="Cytc_c_prime"/>
    <property type="match status" value="1"/>
</dbReference>
<evidence type="ECO:0000313" key="8">
    <source>
        <dbReference type="EMBL" id="SDL24453.1"/>
    </source>
</evidence>
<sequence length="148" mass="16525">MKLKSLSIVVLCAGLAACGGVDPNSPLGKRQALFKAMLKTSEDLGGMLRGRVPFDEQRFSEGAVKLDDLSRQPWQHFPQVKEEDDTSARDEVWQRQERFQQLAHDLEASTAALVEATTRKPLQPESLAAPVQRVEDACEACHQEFRAY</sequence>
<dbReference type="InterPro" id="IPR002321">
    <property type="entry name" value="Cyt_c_II"/>
</dbReference>
<evidence type="ECO:0000256" key="2">
    <source>
        <dbReference type="ARBA" id="ARBA00022617"/>
    </source>
</evidence>
<dbReference type="Proteomes" id="UP000198706">
    <property type="component" value="Unassembled WGS sequence"/>
</dbReference>
<dbReference type="GO" id="GO:0005506">
    <property type="term" value="F:iron ion binding"/>
    <property type="evidence" value="ECO:0007669"/>
    <property type="project" value="InterPro"/>
</dbReference>
<keyword evidence="2 7" id="KW-0349">Heme</keyword>
<dbReference type="InterPro" id="IPR010980">
    <property type="entry name" value="Cyt_c/b562"/>
</dbReference>
<dbReference type="GO" id="GO:0020037">
    <property type="term" value="F:heme binding"/>
    <property type="evidence" value="ECO:0007669"/>
    <property type="project" value="InterPro"/>
</dbReference>
<dbReference type="AlphaFoldDB" id="A0A1G9IHQ8"/>
<dbReference type="GO" id="GO:0042597">
    <property type="term" value="C:periplasmic space"/>
    <property type="evidence" value="ECO:0007669"/>
    <property type="project" value="InterPro"/>
</dbReference>
<dbReference type="RefSeq" id="WP_084335773.1">
    <property type="nucleotide sequence ID" value="NZ_FNFD01000017.1"/>
</dbReference>
<evidence type="ECO:0000256" key="3">
    <source>
        <dbReference type="ARBA" id="ARBA00022723"/>
    </source>
</evidence>
<organism evidence="8 9">
    <name type="scientific">Pseudomonas indica</name>
    <dbReference type="NCBI Taxonomy" id="137658"/>
    <lineage>
        <taxon>Bacteria</taxon>
        <taxon>Pseudomonadati</taxon>
        <taxon>Pseudomonadota</taxon>
        <taxon>Gammaproteobacteria</taxon>
        <taxon>Pseudomonadales</taxon>
        <taxon>Pseudomonadaceae</taxon>
        <taxon>Pseudomonas</taxon>
    </lineage>
</organism>
<feature type="binding site" description="covalent" evidence="7">
    <location>
        <position position="141"/>
    </location>
    <ligand>
        <name>heme c</name>
        <dbReference type="ChEBI" id="CHEBI:61717"/>
    </ligand>
</feature>
<comment type="PTM">
    <text evidence="7">Binds 1 heme group per subunit.</text>
</comment>
<evidence type="ECO:0000256" key="1">
    <source>
        <dbReference type="ARBA" id="ARBA00022448"/>
    </source>
</evidence>
<evidence type="ECO:0000256" key="5">
    <source>
        <dbReference type="ARBA" id="ARBA00023004"/>
    </source>
</evidence>
<protein>
    <submittedName>
        <fullName evidence="8">Cytochrome c556</fullName>
    </submittedName>
</protein>
<dbReference type="EMBL" id="FNFD01000017">
    <property type="protein sequence ID" value="SDL24453.1"/>
    <property type="molecule type" value="Genomic_DNA"/>
</dbReference>
<dbReference type="STRING" id="137658.SAMN05216186_1172"/>
<dbReference type="PROSITE" id="PS51257">
    <property type="entry name" value="PROKAR_LIPOPROTEIN"/>
    <property type="match status" value="1"/>
</dbReference>
<keyword evidence="5 6" id="KW-0408">Iron</keyword>
<evidence type="ECO:0000256" key="7">
    <source>
        <dbReference type="PIRSR" id="PIRSR000027-2"/>
    </source>
</evidence>
<dbReference type="PROSITE" id="PS51009">
    <property type="entry name" value="CYTCII"/>
    <property type="match status" value="1"/>
</dbReference>
<accession>A0A1G9IHQ8</accession>
<gene>
    <name evidence="8" type="ORF">SAMN05216186_1172</name>
</gene>
<evidence type="ECO:0000313" key="9">
    <source>
        <dbReference type="Proteomes" id="UP000198706"/>
    </source>
</evidence>
<keyword evidence="1" id="KW-0813">Transport</keyword>
<feature type="binding site" description="covalent" evidence="7">
    <location>
        <position position="138"/>
    </location>
    <ligand>
        <name>heme c</name>
        <dbReference type="ChEBI" id="CHEBI:61717"/>
    </ligand>
</feature>
<keyword evidence="3 6" id="KW-0479">Metal-binding</keyword>
<name>A0A1G9IHQ8_9PSED</name>